<feature type="transmembrane region" description="Helical" evidence="1">
    <location>
        <begin position="109"/>
        <end position="129"/>
    </location>
</feature>
<feature type="transmembrane region" description="Helical" evidence="1">
    <location>
        <begin position="75"/>
        <end position="97"/>
    </location>
</feature>
<dbReference type="GeneID" id="106067115"/>
<dbReference type="OrthoDB" id="10289861at2759"/>
<accession>A0A9W3ABG7</accession>
<gene>
    <name evidence="3" type="primary">LOC106067115</name>
</gene>
<evidence type="ECO:0000313" key="2">
    <source>
        <dbReference type="Proteomes" id="UP001165740"/>
    </source>
</evidence>
<dbReference type="AlphaFoldDB" id="A0A9W3ABG7"/>
<keyword evidence="1" id="KW-0472">Membrane</keyword>
<organism evidence="2 3">
    <name type="scientific">Biomphalaria glabrata</name>
    <name type="common">Bloodfluke planorb</name>
    <name type="synonym">Freshwater snail</name>
    <dbReference type="NCBI Taxonomy" id="6526"/>
    <lineage>
        <taxon>Eukaryota</taxon>
        <taxon>Metazoa</taxon>
        <taxon>Spiralia</taxon>
        <taxon>Lophotrochozoa</taxon>
        <taxon>Mollusca</taxon>
        <taxon>Gastropoda</taxon>
        <taxon>Heterobranchia</taxon>
        <taxon>Euthyneura</taxon>
        <taxon>Panpulmonata</taxon>
        <taxon>Hygrophila</taxon>
        <taxon>Lymnaeoidea</taxon>
        <taxon>Planorbidae</taxon>
        <taxon>Biomphalaria</taxon>
    </lineage>
</organism>
<evidence type="ECO:0000256" key="1">
    <source>
        <dbReference type="SAM" id="Phobius"/>
    </source>
</evidence>
<protein>
    <submittedName>
        <fullName evidence="3">Uncharacterized protein LOC106067115</fullName>
    </submittedName>
</protein>
<dbReference type="Gene3D" id="1.20.140.150">
    <property type="match status" value="1"/>
</dbReference>
<evidence type="ECO:0000313" key="3">
    <source>
        <dbReference type="RefSeq" id="XP_055884646.1"/>
    </source>
</evidence>
<reference evidence="3" key="1">
    <citation type="submission" date="2025-08" db="UniProtKB">
        <authorList>
            <consortium name="RefSeq"/>
        </authorList>
    </citation>
    <scope>IDENTIFICATION</scope>
</reference>
<name>A0A9W3ABG7_BIOGL</name>
<feature type="transmembrane region" description="Helical" evidence="1">
    <location>
        <begin position="141"/>
        <end position="162"/>
    </location>
</feature>
<dbReference type="Proteomes" id="UP001165740">
    <property type="component" value="Chromosome 5"/>
</dbReference>
<proteinExistence type="predicted"/>
<sequence length="190" mass="20519">MLDRVRVIFGTMVIIMMGTLAGFFSPYWFHDETMSEILNVPVTVSLAIGLFYECAYVLGGGCDSLPWTVDPISFLIVRILVITSTLCIFISMILNGFRLRNPRSVSTTRASAVAGILAGVLGISAVAIYAANVDSMKGWSFYLSGCGSGMVLLVSIAALVVSEIAWTRSSSKGYDNQAYAMEWSSPVSNK</sequence>
<dbReference type="RefSeq" id="XP_055884646.1">
    <property type="nucleotide sequence ID" value="XM_056028671.1"/>
</dbReference>
<keyword evidence="1" id="KW-1133">Transmembrane helix</keyword>
<feature type="transmembrane region" description="Helical" evidence="1">
    <location>
        <begin position="7"/>
        <end position="29"/>
    </location>
</feature>
<keyword evidence="1" id="KW-0812">Transmembrane</keyword>
<keyword evidence="2" id="KW-1185">Reference proteome</keyword>